<comment type="caution">
    <text evidence="2">The sequence shown here is derived from an EMBL/GenBank/DDBJ whole genome shotgun (WGS) entry which is preliminary data.</text>
</comment>
<accession>A0A0F9J0C0</accession>
<name>A0A0F9J0C0_9ZZZZ</name>
<gene>
    <name evidence="2" type="ORF">LCGC14_1515530</name>
</gene>
<dbReference type="EMBL" id="LAZR01011173">
    <property type="protein sequence ID" value="KKM63038.1"/>
    <property type="molecule type" value="Genomic_DNA"/>
</dbReference>
<dbReference type="InterPro" id="IPR036388">
    <property type="entry name" value="WH-like_DNA-bd_sf"/>
</dbReference>
<proteinExistence type="predicted"/>
<protein>
    <submittedName>
        <fullName evidence="2">Uncharacterized protein</fullName>
    </submittedName>
</protein>
<dbReference type="Gene3D" id="1.10.10.10">
    <property type="entry name" value="Winged helix-like DNA-binding domain superfamily/Winged helix DNA-binding domain"/>
    <property type="match status" value="1"/>
</dbReference>
<feature type="region of interest" description="Disordered" evidence="1">
    <location>
        <begin position="1"/>
        <end position="31"/>
    </location>
</feature>
<reference evidence="2" key="1">
    <citation type="journal article" date="2015" name="Nature">
        <title>Complex archaea that bridge the gap between prokaryotes and eukaryotes.</title>
        <authorList>
            <person name="Spang A."/>
            <person name="Saw J.H."/>
            <person name="Jorgensen S.L."/>
            <person name="Zaremba-Niedzwiedzka K."/>
            <person name="Martijn J."/>
            <person name="Lind A.E."/>
            <person name="van Eijk R."/>
            <person name="Schleper C."/>
            <person name="Guy L."/>
            <person name="Ettema T.J."/>
        </authorList>
    </citation>
    <scope>NUCLEOTIDE SEQUENCE</scope>
</reference>
<feature type="non-terminal residue" evidence="2">
    <location>
        <position position="31"/>
    </location>
</feature>
<sequence length="31" mass="3586">MDDNDKKKIIKLIQEDPSMDHSKIAEVTKKS</sequence>
<evidence type="ECO:0000313" key="2">
    <source>
        <dbReference type="EMBL" id="KKM63038.1"/>
    </source>
</evidence>
<dbReference type="AlphaFoldDB" id="A0A0F9J0C0"/>
<evidence type="ECO:0000256" key="1">
    <source>
        <dbReference type="SAM" id="MobiDB-lite"/>
    </source>
</evidence>
<feature type="compositionally biased region" description="Basic and acidic residues" evidence="1">
    <location>
        <begin position="18"/>
        <end position="31"/>
    </location>
</feature>
<organism evidence="2">
    <name type="scientific">marine sediment metagenome</name>
    <dbReference type="NCBI Taxonomy" id="412755"/>
    <lineage>
        <taxon>unclassified sequences</taxon>
        <taxon>metagenomes</taxon>
        <taxon>ecological metagenomes</taxon>
    </lineage>
</organism>